<dbReference type="Gene3D" id="1.20.1150.12">
    <property type="entry name" value="Endoplasmic reticulum resident protein 29, C-terminal domain"/>
    <property type="match status" value="1"/>
</dbReference>
<accession>A0A8H6HEM4</accession>
<organism evidence="1 2">
    <name type="scientific">Ephemerocybe angulata</name>
    <dbReference type="NCBI Taxonomy" id="980116"/>
    <lineage>
        <taxon>Eukaryota</taxon>
        <taxon>Fungi</taxon>
        <taxon>Dikarya</taxon>
        <taxon>Basidiomycota</taxon>
        <taxon>Agaricomycotina</taxon>
        <taxon>Agaricomycetes</taxon>
        <taxon>Agaricomycetidae</taxon>
        <taxon>Agaricales</taxon>
        <taxon>Agaricineae</taxon>
        <taxon>Psathyrellaceae</taxon>
        <taxon>Ephemerocybe</taxon>
    </lineage>
</organism>
<dbReference type="OrthoDB" id="3237250at2759"/>
<dbReference type="SUPFAM" id="SSF47933">
    <property type="entry name" value="ERP29 C domain-like"/>
    <property type="match status" value="1"/>
</dbReference>
<name>A0A8H6HEM4_9AGAR</name>
<evidence type="ECO:0000313" key="2">
    <source>
        <dbReference type="Proteomes" id="UP000521943"/>
    </source>
</evidence>
<comment type="caution">
    <text evidence="1">The sequence shown here is derived from an EMBL/GenBank/DDBJ whole genome shotgun (WGS) entry which is preliminary data.</text>
</comment>
<dbReference type="AlphaFoldDB" id="A0A8H6HEM4"/>
<dbReference type="EMBL" id="JACGCI010000113">
    <property type="protein sequence ID" value="KAF6744866.1"/>
    <property type="molecule type" value="Genomic_DNA"/>
</dbReference>
<evidence type="ECO:0000313" key="1">
    <source>
        <dbReference type="EMBL" id="KAF6744866.1"/>
    </source>
</evidence>
<dbReference type="InterPro" id="IPR036356">
    <property type="entry name" value="ERp29_C_sf"/>
</dbReference>
<keyword evidence="2" id="KW-1185">Reference proteome</keyword>
<proteinExistence type="predicted"/>
<reference evidence="1 2" key="1">
    <citation type="submission" date="2020-07" db="EMBL/GenBank/DDBJ databases">
        <title>Comparative genomics of pyrophilous fungi reveals a link between fire events and developmental genes.</title>
        <authorList>
            <consortium name="DOE Joint Genome Institute"/>
            <person name="Steindorff A.S."/>
            <person name="Carver A."/>
            <person name="Calhoun S."/>
            <person name="Stillman K."/>
            <person name="Liu H."/>
            <person name="Lipzen A."/>
            <person name="Pangilinan J."/>
            <person name="Labutti K."/>
            <person name="Bruns T.D."/>
            <person name="Grigoriev I.V."/>
        </authorList>
    </citation>
    <scope>NUCLEOTIDE SEQUENCE [LARGE SCALE GENOMIC DNA]</scope>
    <source>
        <strain evidence="1 2">CBS 144469</strain>
    </source>
</reference>
<dbReference type="Proteomes" id="UP000521943">
    <property type="component" value="Unassembled WGS sequence"/>
</dbReference>
<protein>
    <submittedName>
        <fullName evidence="1">Uncharacterized protein</fullName>
    </submittedName>
</protein>
<sequence length="379" mass="42269">MPRIQLPCAASAALPQVPSITQSTFPNLVKLVTYRHAHETFDTEDYTIYVRQVCSILKTRPGIARAALMRGGIVWRLTMEYVSPDDVLCGPSQSAMEGEGIVRRNGTGGFLVDDALQVQEVEAICGHIDFWIKNYNLPVCLGGPQMIFGINVTASQAGHQMQRTFITIGWRKLSAHGNHFRVFFTWRDTLQEIFIKVLKLSPRIDLLFKPVSIYTGNLELDTFSTTNFLYQHVALSQTGLGKLTLINTIFALHLIDSKDCFSNDKPVRQTTEIQADKFPCITLCLNIVGAQIDSEDSEQRTVQLVTTVGCGAKHFEGYSKKESKLIDYHLSKKTLAPAKEDELRVKANILAAFSENAEEENLKAPVFKLGARSIIATAW</sequence>
<gene>
    <name evidence="1" type="ORF">DFP72DRAFT_1093052</name>
</gene>